<evidence type="ECO:0000313" key="3">
    <source>
        <dbReference type="EMBL" id="PAV16647.1"/>
    </source>
</evidence>
<name>A0A286UAQ5_9AGAM</name>
<keyword evidence="1" id="KW-0472">Membrane</keyword>
<comment type="caution">
    <text evidence="3">The sequence shown here is derived from an EMBL/GenBank/DDBJ whole genome shotgun (WGS) entry which is preliminary data.</text>
</comment>
<proteinExistence type="predicted"/>
<dbReference type="InParanoid" id="A0A286UAQ5"/>
<feature type="domain" description="DUF6533" evidence="2">
    <location>
        <begin position="25"/>
        <end position="70"/>
    </location>
</feature>
<dbReference type="Proteomes" id="UP000217199">
    <property type="component" value="Unassembled WGS sequence"/>
</dbReference>
<dbReference type="InterPro" id="IPR045340">
    <property type="entry name" value="DUF6533"/>
</dbReference>
<organism evidence="3 4">
    <name type="scientific">Pyrrhoderma noxium</name>
    <dbReference type="NCBI Taxonomy" id="2282107"/>
    <lineage>
        <taxon>Eukaryota</taxon>
        <taxon>Fungi</taxon>
        <taxon>Dikarya</taxon>
        <taxon>Basidiomycota</taxon>
        <taxon>Agaricomycotina</taxon>
        <taxon>Agaricomycetes</taxon>
        <taxon>Hymenochaetales</taxon>
        <taxon>Hymenochaetaceae</taxon>
        <taxon>Pyrrhoderma</taxon>
    </lineage>
</organism>
<evidence type="ECO:0000256" key="1">
    <source>
        <dbReference type="SAM" id="Phobius"/>
    </source>
</evidence>
<protein>
    <recommendedName>
        <fullName evidence="2">DUF6533 domain-containing protein</fullName>
    </recommendedName>
</protein>
<evidence type="ECO:0000259" key="2">
    <source>
        <dbReference type="Pfam" id="PF20151"/>
    </source>
</evidence>
<gene>
    <name evidence="3" type="ORF">PNOK_0826700</name>
</gene>
<keyword evidence="1" id="KW-0812">Transmembrane</keyword>
<evidence type="ECO:0000313" key="4">
    <source>
        <dbReference type="Proteomes" id="UP000217199"/>
    </source>
</evidence>
<sequence>MILDSDHLTFEEMTKGKYFTRLGNYINLSSLVLYLYYYITTLDSEISVMWNAGFGLGKLLFYSLRYFSLLYVISTNIELYLANVSAETLVFIYFLF</sequence>
<dbReference type="Pfam" id="PF20151">
    <property type="entry name" value="DUF6533"/>
    <property type="match status" value="1"/>
</dbReference>
<reference evidence="3 4" key="1">
    <citation type="journal article" date="2017" name="Mol. Ecol.">
        <title>Comparative and population genomic landscape of Phellinus noxius: A hypervariable fungus causing root rot in trees.</title>
        <authorList>
            <person name="Chung C.L."/>
            <person name="Lee T.J."/>
            <person name="Akiba M."/>
            <person name="Lee H.H."/>
            <person name="Kuo T.H."/>
            <person name="Liu D."/>
            <person name="Ke H.M."/>
            <person name="Yokoi T."/>
            <person name="Roa M.B."/>
            <person name="Lu M.J."/>
            <person name="Chang Y.Y."/>
            <person name="Ann P.J."/>
            <person name="Tsai J.N."/>
            <person name="Chen C.Y."/>
            <person name="Tzean S.S."/>
            <person name="Ota Y."/>
            <person name="Hattori T."/>
            <person name="Sahashi N."/>
            <person name="Liou R.F."/>
            <person name="Kikuchi T."/>
            <person name="Tsai I.J."/>
        </authorList>
    </citation>
    <scope>NUCLEOTIDE SEQUENCE [LARGE SCALE GENOMIC DNA]</scope>
    <source>
        <strain evidence="3 4">FFPRI411160</strain>
    </source>
</reference>
<keyword evidence="1" id="KW-1133">Transmembrane helix</keyword>
<feature type="transmembrane region" description="Helical" evidence="1">
    <location>
        <begin position="22"/>
        <end position="40"/>
    </location>
</feature>
<dbReference type="EMBL" id="NBII01000008">
    <property type="protein sequence ID" value="PAV16647.1"/>
    <property type="molecule type" value="Genomic_DNA"/>
</dbReference>
<keyword evidence="4" id="KW-1185">Reference proteome</keyword>
<dbReference type="AlphaFoldDB" id="A0A286UAQ5"/>
<accession>A0A286UAQ5</accession>